<name>A0AAD7F3G5_9AGAR</name>
<reference evidence="2" key="1">
    <citation type="submission" date="2023-03" db="EMBL/GenBank/DDBJ databases">
        <title>Massive genome expansion in bonnet fungi (Mycena s.s.) driven by repeated elements and novel gene families across ecological guilds.</title>
        <authorList>
            <consortium name="Lawrence Berkeley National Laboratory"/>
            <person name="Harder C.B."/>
            <person name="Miyauchi S."/>
            <person name="Viragh M."/>
            <person name="Kuo A."/>
            <person name="Thoen E."/>
            <person name="Andreopoulos B."/>
            <person name="Lu D."/>
            <person name="Skrede I."/>
            <person name="Drula E."/>
            <person name="Henrissat B."/>
            <person name="Morin E."/>
            <person name="Kohler A."/>
            <person name="Barry K."/>
            <person name="LaButti K."/>
            <person name="Morin E."/>
            <person name="Salamov A."/>
            <person name="Lipzen A."/>
            <person name="Mereny Z."/>
            <person name="Hegedus B."/>
            <person name="Baldrian P."/>
            <person name="Stursova M."/>
            <person name="Weitz H."/>
            <person name="Taylor A."/>
            <person name="Grigoriev I.V."/>
            <person name="Nagy L.G."/>
            <person name="Martin F."/>
            <person name="Kauserud H."/>
        </authorList>
    </citation>
    <scope>NUCLEOTIDE SEQUENCE</scope>
    <source>
        <strain evidence="2">CBHHK002</strain>
    </source>
</reference>
<evidence type="ECO:0000256" key="1">
    <source>
        <dbReference type="SAM" id="MobiDB-lite"/>
    </source>
</evidence>
<organism evidence="2 3">
    <name type="scientific">Mycena albidolilacea</name>
    <dbReference type="NCBI Taxonomy" id="1033008"/>
    <lineage>
        <taxon>Eukaryota</taxon>
        <taxon>Fungi</taxon>
        <taxon>Dikarya</taxon>
        <taxon>Basidiomycota</taxon>
        <taxon>Agaricomycotina</taxon>
        <taxon>Agaricomycetes</taxon>
        <taxon>Agaricomycetidae</taxon>
        <taxon>Agaricales</taxon>
        <taxon>Marasmiineae</taxon>
        <taxon>Mycenaceae</taxon>
        <taxon>Mycena</taxon>
    </lineage>
</organism>
<accession>A0AAD7F3G5</accession>
<proteinExistence type="predicted"/>
<dbReference type="Proteomes" id="UP001218218">
    <property type="component" value="Unassembled WGS sequence"/>
</dbReference>
<dbReference type="AlphaFoldDB" id="A0AAD7F3G5"/>
<evidence type="ECO:0000313" key="2">
    <source>
        <dbReference type="EMBL" id="KAJ7367397.1"/>
    </source>
</evidence>
<comment type="caution">
    <text evidence="2">The sequence shown here is derived from an EMBL/GenBank/DDBJ whole genome shotgun (WGS) entry which is preliminary data.</text>
</comment>
<gene>
    <name evidence="2" type="ORF">DFH08DRAFT_949357</name>
</gene>
<protein>
    <submittedName>
        <fullName evidence="2">Uncharacterized protein</fullName>
    </submittedName>
</protein>
<dbReference type="EMBL" id="JARIHO010000002">
    <property type="protein sequence ID" value="KAJ7367397.1"/>
    <property type="molecule type" value="Genomic_DNA"/>
</dbReference>
<keyword evidence="3" id="KW-1185">Reference proteome</keyword>
<evidence type="ECO:0000313" key="3">
    <source>
        <dbReference type="Proteomes" id="UP001218218"/>
    </source>
</evidence>
<sequence length="454" mass="49886">MANVGVANFRIPNPWDKSSPSFDGETASSLRKFIRNLRTIFTQGGIATDAAKKAKTLEYLQEDDVIEQWERLPTYTSGTFDEWVAEIEGFFPELEDAKVGSLKKMRRICSEHQDVPVNDLGAVRRFSIAFVNEADKLLMPPAALDNGQLVDMYLDCLEESFANNINAIIMQSKFFANGSTATPAAAVNAGAGAAVAQPVTVKRRGDKVPLAFVIKTAKEMAEYWDGHSSKRSKKGSAKGELAGKEVAIKLEEDARENRALLDGINALTAVIKDSFTIQDKKLDQWMKTSFSQAVTNPPPQENSNNGQGSYNKSKKERVDDYWFAQGKKRGATLPLQSQNLVNTSDDRVDHIYDSRDDELLSLKVQVQALARTSNSGQPVLNQTAVNIPQPIQGMIPIPQFAPPQFIQMPTAPTGSMDFGQLCNLVDAYRGGQQADQFVATRSGNRPDASSNPNF</sequence>
<feature type="compositionally biased region" description="Polar residues" evidence="1">
    <location>
        <begin position="292"/>
        <end position="311"/>
    </location>
</feature>
<feature type="region of interest" description="Disordered" evidence="1">
    <location>
        <begin position="292"/>
        <end position="315"/>
    </location>
</feature>